<keyword evidence="3" id="KW-1185">Reference proteome</keyword>
<proteinExistence type="predicted"/>
<reference evidence="2 3" key="1">
    <citation type="journal article" date="2013" name="Genome Announc.">
        <title>Draft Genome Sequence of a Hexachlorocyclohexane-Degrading Bacterium, Sphingobium baderi Strain LL03T.</title>
        <authorList>
            <person name="Kaur J."/>
            <person name="Verma H."/>
            <person name="Tripathi C."/>
            <person name="Khurana J.P."/>
            <person name="Lal R."/>
        </authorList>
    </citation>
    <scope>NUCLEOTIDE SEQUENCE [LARGE SCALE GENOMIC DNA]</scope>
    <source>
        <strain evidence="2 3">LL03</strain>
    </source>
</reference>
<feature type="region of interest" description="Disordered" evidence="1">
    <location>
        <begin position="72"/>
        <end position="94"/>
    </location>
</feature>
<accession>T0I3I2</accession>
<protein>
    <submittedName>
        <fullName evidence="2">Uncharacterized protein</fullName>
    </submittedName>
</protein>
<gene>
    <name evidence="2" type="ORF">L485_05770</name>
</gene>
<name>T0I3I2_9SPHN</name>
<sequence length="94" mass="10857">MLVMNLPIVYQPHAVSDDNTKSFMLFMADAWAKMQPKKLTLADMDEYWNFGRDDEVMRAVGDIAKAGDEMIRSMSKTPPWRPRSYRPVSCSHTE</sequence>
<dbReference type="AlphaFoldDB" id="T0I3I2"/>
<evidence type="ECO:0000256" key="1">
    <source>
        <dbReference type="SAM" id="MobiDB-lite"/>
    </source>
</evidence>
<evidence type="ECO:0000313" key="2">
    <source>
        <dbReference type="EMBL" id="EQB04199.1"/>
    </source>
</evidence>
<dbReference type="EMBL" id="ATIB01000036">
    <property type="protein sequence ID" value="EQB04199.1"/>
    <property type="molecule type" value="Genomic_DNA"/>
</dbReference>
<comment type="caution">
    <text evidence="2">The sequence shown here is derived from an EMBL/GenBank/DDBJ whole genome shotgun (WGS) entry which is preliminary data.</text>
</comment>
<dbReference type="PATRIC" id="fig|1114964.3.peg.1125"/>
<dbReference type="Proteomes" id="UP000015524">
    <property type="component" value="Unassembled WGS sequence"/>
</dbReference>
<evidence type="ECO:0000313" key="3">
    <source>
        <dbReference type="Proteomes" id="UP000015524"/>
    </source>
</evidence>
<organism evidence="2 3">
    <name type="scientific">Sphingobium baderi LL03</name>
    <dbReference type="NCBI Taxonomy" id="1114964"/>
    <lineage>
        <taxon>Bacteria</taxon>
        <taxon>Pseudomonadati</taxon>
        <taxon>Pseudomonadota</taxon>
        <taxon>Alphaproteobacteria</taxon>
        <taxon>Sphingomonadales</taxon>
        <taxon>Sphingomonadaceae</taxon>
        <taxon>Sphingobium</taxon>
    </lineage>
</organism>